<dbReference type="SUPFAM" id="SSF56235">
    <property type="entry name" value="N-terminal nucleophile aminohydrolases (Ntn hydrolases)"/>
    <property type="match status" value="1"/>
</dbReference>
<dbReference type="PANTHER" id="PTHR43284:SF1">
    <property type="entry name" value="ASPARAGINE SYNTHETASE"/>
    <property type="match status" value="1"/>
</dbReference>
<dbReference type="PIRSF" id="PIRSF001589">
    <property type="entry name" value="Asn_synthetase_glu-h"/>
    <property type="match status" value="1"/>
</dbReference>
<dbReference type="GO" id="GO:0005829">
    <property type="term" value="C:cytosol"/>
    <property type="evidence" value="ECO:0007669"/>
    <property type="project" value="TreeGrafter"/>
</dbReference>
<feature type="domain" description="Glutamine amidotransferase type-2" evidence="9">
    <location>
        <begin position="2"/>
        <end position="213"/>
    </location>
</feature>
<keyword evidence="4 8" id="KW-0547">Nucleotide-binding</keyword>
<dbReference type="SUPFAM" id="SSF52402">
    <property type="entry name" value="Adenine nucleotide alpha hydrolases-like"/>
    <property type="match status" value="1"/>
</dbReference>
<evidence type="ECO:0000313" key="10">
    <source>
        <dbReference type="EMBL" id="EPC04231.1"/>
    </source>
</evidence>
<comment type="caution">
    <text evidence="10">The sequence shown here is derived from an EMBL/GenBank/DDBJ whole genome shotgun (WGS) entry which is preliminary data.</text>
</comment>
<evidence type="ECO:0000256" key="6">
    <source>
        <dbReference type="ARBA" id="ARBA00022962"/>
    </source>
</evidence>
<dbReference type="InterPro" id="IPR017932">
    <property type="entry name" value="GATase_2_dom"/>
</dbReference>
<evidence type="ECO:0000256" key="2">
    <source>
        <dbReference type="ARBA" id="ARBA00005752"/>
    </source>
</evidence>
<dbReference type="InterPro" id="IPR029055">
    <property type="entry name" value="Ntn_hydrolases_N"/>
</dbReference>
<comment type="similarity">
    <text evidence="2">Belongs to the asparagine synthetase family.</text>
</comment>
<evidence type="ECO:0000256" key="1">
    <source>
        <dbReference type="ARBA" id="ARBA00005187"/>
    </source>
</evidence>
<comment type="catalytic activity">
    <reaction evidence="7">
        <text>L-aspartate + L-glutamine + ATP + H2O = L-asparagine + L-glutamate + AMP + diphosphate + H(+)</text>
        <dbReference type="Rhea" id="RHEA:12228"/>
        <dbReference type="ChEBI" id="CHEBI:15377"/>
        <dbReference type="ChEBI" id="CHEBI:15378"/>
        <dbReference type="ChEBI" id="CHEBI:29985"/>
        <dbReference type="ChEBI" id="CHEBI:29991"/>
        <dbReference type="ChEBI" id="CHEBI:30616"/>
        <dbReference type="ChEBI" id="CHEBI:33019"/>
        <dbReference type="ChEBI" id="CHEBI:58048"/>
        <dbReference type="ChEBI" id="CHEBI:58359"/>
        <dbReference type="ChEBI" id="CHEBI:456215"/>
        <dbReference type="EC" id="6.3.5.4"/>
    </reaction>
</comment>
<dbReference type="InterPro" id="IPR006426">
    <property type="entry name" value="Asn_synth_AEB"/>
</dbReference>
<dbReference type="PATRIC" id="fig|1121939.11.peg.489"/>
<dbReference type="EC" id="6.3.5.4" evidence="3"/>
<protein>
    <recommendedName>
        <fullName evidence="3">asparagine synthase (glutamine-hydrolyzing)</fullName>
        <ecNumber evidence="3">6.3.5.4</ecNumber>
    </recommendedName>
</protein>
<evidence type="ECO:0000256" key="3">
    <source>
        <dbReference type="ARBA" id="ARBA00012737"/>
    </source>
</evidence>
<dbReference type="STRING" id="1121939.L861_02640"/>
<dbReference type="AlphaFoldDB" id="S2LHU8"/>
<dbReference type="CDD" id="cd00712">
    <property type="entry name" value="AsnB"/>
    <property type="match status" value="1"/>
</dbReference>
<dbReference type="Gene3D" id="3.40.50.620">
    <property type="entry name" value="HUPs"/>
    <property type="match status" value="2"/>
</dbReference>
<dbReference type="InterPro" id="IPR051786">
    <property type="entry name" value="ASN_synthetase/amidase"/>
</dbReference>
<dbReference type="InterPro" id="IPR014729">
    <property type="entry name" value="Rossmann-like_a/b/a_fold"/>
</dbReference>
<dbReference type="InterPro" id="IPR001962">
    <property type="entry name" value="Asn_synthase"/>
</dbReference>
<evidence type="ECO:0000256" key="4">
    <source>
        <dbReference type="ARBA" id="ARBA00022741"/>
    </source>
</evidence>
<dbReference type="GO" id="GO:0006529">
    <property type="term" value="P:asparagine biosynthetic process"/>
    <property type="evidence" value="ECO:0007669"/>
    <property type="project" value="InterPro"/>
</dbReference>
<evidence type="ECO:0000256" key="5">
    <source>
        <dbReference type="ARBA" id="ARBA00022840"/>
    </source>
</evidence>
<dbReference type="PANTHER" id="PTHR43284">
    <property type="entry name" value="ASPARAGINE SYNTHETASE (GLUTAMINE-HYDROLYZING)"/>
    <property type="match status" value="1"/>
</dbReference>
<dbReference type="Proteomes" id="UP000014463">
    <property type="component" value="Unassembled WGS sequence"/>
</dbReference>
<organism evidence="10 11">
    <name type="scientific">Litchfieldella anticariensis (strain DSM 16096 / CECT 5854 / CIP 108499 / LMG 22089 / FP35)</name>
    <name type="common">Halomonas anticariensis</name>
    <dbReference type="NCBI Taxonomy" id="1121939"/>
    <lineage>
        <taxon>Bacteria</taxon>
        <taxon>Pseudomonadati</taxon>
        <taxon>Pseudomonadota</taxon>
        <taxon>Gammaproteobacteria</taxon>
        <taxon>Oceanospirillales</taxon>
        <taxon>Halomonadaceae</taxon>
        <taxon>Litchfieldella</taxon>
    </lineage>
</organism>
<dbReference type="PROSITE" id="PS51278">
    <property type="entry name" value="GATASE_TYPE_2"/>
    <property type="match status" value="1"/>
</dbReference>
<comment type="pathway">
    <text evidence="1">Amino-acid biosynthesis; L-asparagine biosynthesis; L-asparagine from L-aspartate (L-Gln route): step 1/1.</text>
</comment>
<keyword evidence="6" id="KW-0315">Glutamine amidotransferase</keyword>
<dbReference type="OrthoDB" id="9763290at2"/>
<feature type="binding site" evidence="8">
    <location>
        <position position="100"/>
    </location>
    <ligand>
        <name>L-glutamine</name>
        <dbReference type="ChEBI" id="CHEBI:58359"/>
    </ligand>
</feature>
<dbReference type="EMBL" id="ASTJ01000011">
    <property type="protein sequence ID" value="EPC04231.1"/>
    <property type="molecule type" value="Genomic_DNA"/>
</dbReference>
<dbReference type="Gene3D" id="3.60.20.10">
    <property type="entry name" value="Glutamine Phosphoribosylpyrophosphate, subunit 1, domain 1"/>
    <property type="match status" value="1"/>
</dbReference>
<dbReference type="GO" id="GO:0004066">
    <property type="term" value="F:asparagine synthase (glutamine-hydrolyzing) activity"/>
    <property type="evidence" value="ECO:0007669"/>
    <property type="project" value="UniProtKB-EC"/>
</dbReference>
<gene>
    <name evidence="10" type="ORF">L861_02640</name>
</gene>
<accession>S2LHU8</accession>
<evidence type="ECO:0000313" key="11">
    <source>
        <dbReference type="Proteomes" id="UP000014463"/>
    </source>
</evidence>
<sequence>MSAIAGIFRSDGRPVDRTTLERMQALLTPYGKDAQNHWYQGSATLLRTLLRTTPEDCLDHQPLVDAVSGTTVVFDGRLDNRDEIAKALDLPAAETALMADSALVLRACLRWDTQAVEHLLGDFALACWQAPRRRLWLARDPLGTRPLFWHQQPGRFAFATMPKALFAIPGITKALCEERLHDYLCLLPMTGPESFFKDVYRIEPGHTLVLEDEQVTTHRYHRFDAEREIHLPSDDDYLEAFREQLERAVACRLRAIGPVATHLSSGFDSSTVTAVAARQLAERNAPLLAYTAVPRKGFAGPVPRGRHADEEPGARALAARFANIEHILIRTDGTSPIDSLREDTEAMDRAPFNPCNMVWVNAIRADASRRGAKVLLSGTMGNLTISYDGAPYLPALLGRGQWLTWWRENRALNRRLNVRWRRLLKYSLAAYTPVALWTAFERYRGRKWDVTAHSAIHPAFMARMRTSERARQSGWDLSYRPWANGRRMRIAGLTRFDNGDYYSAANLGGVELRDPTADRRLIEFCLAVPDSQYLREGKARWLLQRLMGDVLPPEILDVRTRGLQAADWYEDTGRALPRLREELAQLMAHGNAGDYLDLESLERALEDWPESGWGSSEIEKTYRLKLLRGLSVGAFIRYADEGNE</sequence>
<keyword evidence="5 8" id="KW-0067">ATP-binding</keyword>
<evidence type="ECO:0000259" key="9">
    <source>
        <dbReference type="PROSITE" id="PS51278"/>
    </source>
</evidence>
<dbReference type="InterPro" id="IPR033738">
    <property type="entry name" value="AsnB_N"/>
</dbReference>
<dbReference type="Pfam" id="PF00733">
    <property type="entry name" value="Asn_synthase"/>
    <property type="match status" value="1"/>
</dbReference>
<proteinExistence type="inferred from homology"/>
<evidence type="ECO:0000256" key="8">
    <source>
        <dbReference type="PIRSR" id="PIRSR001589-2"/>
    </source>
</evidence>
<dbReference type="GO" id="GO:0005524">
    <property type="term" value="F:ATP binding"/>
    <property type="evidence" value="ECO:0007669"/>
    <property type="project" value="UniProtKB-KW"/>
</dbReference>
<dbReference type="RefSeq" id="WP_016414965.1">
    <property type="nucleotide sequence ID" value="NZ_AUAB01000001.1"/>
</dbReference>
<reference evidence="10 11" key="1">
    <citation type="journal article" date="2013" name="Genome Announc.">
        <title>Draft genome sequence of the moderately halophilic gammaproteobacterium Halomonas anticariensis FP35.</title>
        <authorList>
            <person name="Tahrioui A."/>
            <person name="Quesada E."/>
            <person name="Llamas I."/>
        </authorList>
    </citation>
    <scope>NUCLEOTIDE SEQUENCE [LARGE SCALE GENOMIC DNA]</scope>
    <source>
        <strain evidence="11">DSM 16096 / CECT 5854 / LMG 22089 / FP35</strain>
    </source>
</reference>
<keyword evidence="11" id="KW-1185">Reference proteome</keyword>
<dbReference type="Pfam" id="PF13537">
    <property type="entry name" value="GATase_7"/>
    <property type="match status" value="1"/>
</dbReference>
<evidence type="ECO:0000256" key="7">
    <source>
        <dbReference type="ARBA" id="ARBA00048741"/>
    </source>
</evidence>
<name>S2LHU8_LITA3</name>
<dbReference type="eggNOG" id="COG0367">
    <property type="taxonomic scope" value="Bacteria"/>
</dbReference>